<proteinExistence type="predicted"/>
<sequence length="57" mass="6411">LGDNWTDVCWTDTKLTETKPSIASFQRSGYNTEYSEGEMSVDWSSPSDRTVQLDSTS</sequence>
<evidence type="ECO:0000313" key="2">
    <source>
        <dbReference type="EMBL" id="RZF32513.1"/>
    </source>
</evidence>
<dbReference type="InParanoid" id="A0A482WG95"/>
<feature type="non-terminal residue" evidence="2">
    <location>
        <position position="57"/>
    </location>
</feature>
<dbReference type="Proteomes" id="UP000291343">
    <property type="component" value="Unassembled WGS sequence"/>
</dbReference>
<comment type="caution">
    <text evidence="2">The sequence shown here is derived from an EMBL/GenBank/DDBJ whole genome shotgun (WGS) entry which is preliminary data.</text>
</comment>
<reference evidence="2 3" key="1">
    <citation type="journal article" date="2017" name="Gigascience">
        <title>Genome sequence of the small brown planthopper, Laodelphax striatellus.</title>
        <authorList>
            <person name="Zhu J."/>
            <person name="Jiang F."/>
            <person name="Wang X."/>
            <person name="Yang P."/>
            <person name="Bao Y."/>
            <person name="Zhao W."/>
            <person name="Wang W."/>
            <person name="Lu H."/>
            <person name="Wang Q."/>
            <person name="Cui N."/>
            <person name="Li J."/>
            <person name="Chen X."/>
            <person name="Luo L."/>
            <person name="Yu J."/>
            <person name="Kang L."/>
            <person name="Cui F."/>
        </authorList>
    </citation>
    <scope>NUCLEOTIDE SEQUENCE [LARGE SCALE GENOMIC DNA]</scope>
    <source>
        <strain evidence="2">Lst14</strain>
    </source>
</reference>
<name>A0A482WG95_LAOST</name>
<dbReference type="EMBL" id="QKKF02036763">
    <property type="protein sequence ID" value="RZF32513.1"/>
    <property type="molecule type" value="Genomic_DNA"/>
</dbReference>
<organism evidence="2 3">
    <name type="scientific">Laodelphax striatellus</name>
    <name type="common">Small brown planthopper</name>
    <name type="synonym">Delphax striatella</name>
    <dbReference type="NCBI Taxonomy" id="195883"/>
    <lineage>
        <taxon>Eukaryota</taxon>
        <taxon>Metazoa</taxon>
        <taxon>Ecdysozoa</taxon>
        <taxon>Arthropoda</taxon>
        <taxon>Hexapoda</taxon>
        <taxon>Insecta</taxon>
        <taxon>Pterygota</taxon>
        <taxon>Neoptera</taxon>
        <taxon>Paraneoptera</taxon>
        <taxon>Hemiptera</taxon>
        <taxon>Auchenorrhyncha</taxon>
        <taxon>Fulgoroidea</taxon>
        <taxon>Delphacidae</taxon>
        <taxon>Criomorphinae</taxon>
        <taxon>Laodelphax</taxon>
    </lineage>
</organism>
<feature type="non-terminal residue" evidence="2">
    <location>
        <position position="1"/>
    </location>
</feature>
<evidence type="ECO:0000256" key="1">
    <source>
        <dbReference type="SAM" id="MobiDB-lite"/>
    </source>
</evidence>
<dbReference type="OrthoDB" id="424302at2759"/>
<keyword evidence="3" id="KW-1185">Reference proteome</keyword>
<protein>
    <submittedName>
        <fullName evidence="2">Uncharacterized protein</fullName>
    </submittedName>
</protein>
<feature type="region of interest" description="Disordered" evidence="1">
    <location>
        <begin position="36"/>
        <end position="57"/>
    </location>
</feature>
<evidence type="ECO:0000313" key="3">
    <source>
        <dbReference type="Proteomes" id="UP000291343"/>
    </source>
</evidence>
<dbReference type="AlphaFoldDB" id="A0A482WG95"/>
<accession>A0A482WG95</accession>
<feature type="compositionally biased region" description="Polar residues" evidence="1">
    <location>
        <begin position="42"/>
        <end position="57"/>
    </location>
</feature>
<gene>
    <name evidence="2" type="ORF">LSTR_LSTR015238</name>
</gene>